<accession>A0A316ADU3</accession>
<reference evidence="1 2" key="1">
    <citation type="submission" date="2018-03" db="EMBL/GenBank/DDBJ databases">
        <title>Genomic Encyclopedia of Archaeal and Bacterial Type Strains, Phase II (KMG-II): from individual species to whole genera.</title>
        <authorList>
            <person name="Goeker M."/>
        </authorList>
    </citation>
    <scope>NUCLEOTIDE SEQUENCE [LARGE SCALE GENOMIC DNA]</scope>
    <source>
        <strain evidence="1 2">DSM 100346</strain>
    </source>
</reference>
<dbReference type="PANTHER" id="PTHR35399">
    <property type="entry name" value="SLR8030 PROTEIN"/>
    <property type="match status" value="1"/>
</dbReference>
<evidence type="ECO:0008006" key="3">
    <source>
        <dbReference type="Google" id="ProtNLM"/>
    </source>
</evidence>
<comment type="caution">
    <text evidence="1">The sequence shown here is derived from an EMBL/GenBank/DDBJ whole genome shotgun (WGS) entry which is preliminary data.</text>
</comment>
<dbReference type="PANTHER" id="PTHR35399:SF2">
    <property type="entry name" value="DUF839 DOMAIN-CONTAINING PROTEIN"/>
    <property type="match status" value="1"/>
</dbReference>
<dbReference type="AlphaFoldDB" id="A0A316ADU3"/>
<gene>
    <name evidence="1" type="ORF">CLV98_11240</name>
</gene>
<name>A0A316ADU3_9BACT</name>
<dbReference type="EMBL" id="QGDT01000012">
    <property type="protein sequence ID" value="PWJ55946.1"/>
    <property type="molecule type" value="Genomic_DNA"/>
</dbReference>
<dbReference type="OrthoDB" id="727757at2"/>
<protein>
    <recommendedName>
        <fullName evidence="3">LVIVD repeat-containing protein</fullName>
    </recommendedName>
</protein>
<keyword evidence="2" id="KW-1185">Reference proteome</keyword>
<proteinExistence type="predicted"/>
<evidence type="ECO:0000313" key="2">
    <source>
        <dbReference type="Proteomes" id="UP000245880"/>
    </source>
</evidence>
<dbReference type="Proteomes" id="UP000245880">
    <property type="component" value="Unassembled WGS sequence"/>
</dbReference>
<sequence>MSKNFQLTAKSAMATMVCSGLLLTNCTTDHTNPPVAPSQIVDRSVNESLIKSLDGFSSLKITTLISSDDVLPDSPDFIYGAQPDGGAFINNPNGSGYMMINNHEIHRSVSRVYLDNQLKPVKGEYIVDFEGGQWRLCSATLATKEEHGFGPLFLTAGESGAESMTHAIDILAPADKKNKTRTVAAFGKWSAENAVPLPKDAFPGKTVIIIGEDDGDGQLVAYVTETVGDLNNGKLYALRRTGATPSPVETDMAKGTVYDVEFVPFDDVKTSTGAELQQQTVDKKMIQFARVEDVDYKKGGHGAGRNIYFTATGVSQSDKVTPVAGKTMWGRVYHLSLNDTDPLKGKLEIIMDGADDPGNFIVNPDNICVTENYVYVQEDGDSFYRDTQHDGRIWQYTMATKMSKPMIEMNHRRTDAAFNAKYNPTNFLKLSSWEYGAMIDISDVIGVPGTFMINLHPHTWVDDKFLDVDGSGLSTNKEGGQTVIVQGIPR</sequence>
<dbReference type="RefSeq" id="WP_109676780.1">
    <property type="nucleotide sequence ID" value="NZ_QGDT01000012.1"/>
</dbReference>
<evidence type="ECO:0000313" key="1">
    <source>
        <dbReference type="EMBL" id="PWJ55946.1"/>
    </source>
</evidence>
<organism evidence="1 2">
    <name type="scientific">Dyadobacter jejuensis</name>
    <dbReference type="NCBI Taxonomy" id="1082580"/>
    <lineage>
        <taxon>Bacteria</taxon>
        <taxon>Pseudomonadati</taxon>
        <taxon>Bacteroidota</taxon>
        <taxon>Cytophagia</taxon>
        <taxon>Cytophagales</taxon>
        <taxon>Spirosomataceae</taxon>
        <taxon>Dyadobacter</taxon>
    </lineage>
</organism>